<name>A0ABX0BBM4_9MICO</name>
<dbReference type="RefSeq" id="WP_024839731.1">
    <property type="nucleotide sequence ID" value="NZ_JAAFAN010000005.1"/>
</dbReference>
<dbReference type="GeneID" id="32508453"/>
<reference evidence="1 2" key="1">
    <citation type="journal article" date="2021" name="Arch. Microbiol.">
        <title>Cellulosimicrobium fucosivorans sp. nov., isolated from San Elijo Lagoon, contains a fucose metabolic pathway linked to carotenoid production.</title>
        <authorList>
            <person name="Aviles F.A."/>
            <person name="Kyndt J.A."/>
        </authorList>
    </citation>
    <scope>NUCLEOTIDE SEQUENCE [LARGE SCALE GENOMIC DNA]</scope>
    <source>
        <strain evidence="1 2">SE3</strain>
    </source>
</reference>
<evidence type="ECO:0000313" key="2">
    <source>
        <dbReference type="Proteomes" id="UP000471672"/>
    </source>
</evidence>
<gene>
    <name evidence="1" type="ORF">GYH36_02520</name>
</gene>
<dbReference type="InterPro" id="IPR032710">
    <property type="entry name" value="NTF2-like_dom_sf"/>
</dbReference>
<dbReference type="PANTHER" id="PTHR30173:SF43">
    <property type="entry name" value="ECF RNA POLYMERASE SIGMA FACTOR SIGI-RELATED"/>
    <property type="match status" value="1"/>
</dbReference>
<accession>A0ABX0BBM4</accession>
<dbReference type="PANTHER" id="PTHR30173">
    <property type="entry name" value="SIGMA 19 FACTOR"/>
    <property type="match status" value="1"/>
</dbReference>
<protein>
    <submittedName>
        <fullName evidence="1">Siderophore-interacting protein</fullName>
    </submittedName>
</protein>
<evidence type="ECO:0000313" key="1">
    <source>
        <dbReference type="EMBL" id="NDO88354.1"/>
    </source>
</evidence>
<proteinExistence type="predicted"/>
<dbReference type="SUPFAM" id="SSF54427">
    <property type="entry name" value="NTF2-like"/>
    <property type="match status" value="1"/>
</dbReference>
<comment type="caution">
    <text evidence="1">The sequence shown here is derived from an EMBL/GenBank/DDBJ whole genome shotgun (WGS) entry which is preliminary data.</text>
</comment>
<organism evidence="1 2">
    <name type="scientific">Cellulosimicrobium composti</name>
    <dbReference type="NCBI Taxonomy" id="2672572"/>
    <lineage>
        <taxon>Bacteria</taxon>
        <taxon>Bacillati</taxon>
        <taxon>Actinomycetota</taxon>
        <taxon>Actinomycetes</taxon>
        <taxon>Micrococcales</taxon>
        <taxon>Promicromonosporaceae</taxon>
        <taxon>Cellulosimicrobium</taxon>
    </lineage>
</organism>
<sequence length="150" mass="15494">MSSRRSGRRGRRDADHATHQRVVEALAAASRAQDRDGVRGLLDGTATLWVDATGSDEATPGVVEGADETARALCRVLRPGEGTDVVVRSVNGVAGLVVRHHGRVTGVVSVAVRSGRVATAWAVLSPAKLRAWNRGDQGPGVAATGGDTAV</sequence>
<keyword evidence="2" id="KW-1185">Reference proteome</keyword>
<dbReference type="Proteomes" id="UP000471672">
    <property type="component" value="Unassembled WGS sequence"/>
</dbReference>
<dbReference type="EMBL" id="JAAFAN010000005">
    <property type="protein sequence ID" value="NDO88354.1"/>
    <property type="molecule type" value="Genomic_DNA"/>
</dbReference>
<dbReference type="InterPro" id="IPR052704">
    <property type="entry name" value="ECF_Sigma-70_Domain"/>
</dbReference>